<evidence type="ECO:0000259" key="1">
    <source>
        <dbReference type="Pfam" id="PF07727"/>
    </source>
</evidence>
<evidence type="ECO:0000313" key="2">
    <source>
        <dbReference type="EMBL" id="GJS90361.1"/>
    </source>
</evidence>
<reference evidence="2" key="2">
    <citation type="submission" date="2022-01" db="EMBL/GenBank/DDBJ databases">
        <authorList>
            <person name="Yamashiro T."/>
            <person name="Shiraishi A."/>
            <person name="Satake H."/>
            <person name="Nakayama K."/>
        </authorList>
    </citation>
    <scope>NUCLEOTIDE SEQUENCE</scope>
</reference>
<dbReference type="InterPro" id="IPR043502">
    <property type="entry name" value="DNA/RNA_pol_sf"/>
</dbReference>
<proteinExistence type="predicted"/>
<organism evidence="2 3">
    <name type="scientific">Tanacetum coccineum</name>
    <dbReference type="NCBI Taxonomy" id="301880"/>
    <lineage>
        <taxon>Eukaryota</taxon>
        <taxon>Viridiplantae</taxon>
        <taxon>Streptophyta</taxon>
        <taxon>Embryophyta</taxon>
        <taxon>Tracheophyta</taxon>
        <taxon>Spermatophyta</taxon>
        <taxon>Magnoliopsida</taxon>
        <taxon>eudicotyledons</taxon>
        <taxon>Gunneridae</taxon>
        <taxon>Pentapetalae</taxon>
        <taxon>asterids</taxon>
        <taxon>campanulids</taxon>
        <taxon>Asterales</taxon>
        <taxon>Asteraceae</taxon>
        <taxon>Asteroideae</taxon>
        <taxon>Anthemideae</taxon>
        <taxon>Anthemidinae</taxon>
        <taxon>Tanacetum</taxon>
    </lineage>
</organism>
<gene>
    <name evidence="2" type="ORF">Tco_0772997</name>
</gene>
<sequence length="454" mass="51113">MEEHGVVIENKARLVAQGYNQQKEIDYEETFAPVARLKAIKIFLAYTAYNGVSDGVKSAFLNEKISKEVYVQQPPGFESSEFPDYVCKLDKALYGLKQAPKAWYETLLKFLIHHKFVRGTVDNTLFTYKTKSDVIIVQIYVDDIIVGSTSETLSKQFAKLMIKKYHFMRDHILKGDIKLYFVPTDLQLADIFTKPLVEPSFTRLVAELGMLNIKKQASENYVLVPPKETVKAGLTALGLFDEDHPSLLSTDLDIDIAKVLFSDLIVYLHPVTGKKERKSNIYYIRFLSLIIEHLLGDSYHKVKLKIFKPHHITANSFKTPFASEVPLTSHMLKVAKFSKEQYKSLILPPGKETSPTQQVTKSQLTKEPVATVDTTQISTIFGSFSIDQDMMGNTTYPFAISRFEAVDSHNEGTNETQTKITLTQSAEATVDNILDEMAGLKASANKPSDLLCSL</sequence>
<feature type="domain" description="Reverse transcriptase Ty1/copia-type" evidence="1">
    <location>
        <begin position="6"/>
        <end position="170"/>
    </location>
</feature>
<dbReference type="InterPro" id="IPR013103">
    <property type="entry name" value="RVT_2"/>
</dbReference>
<evidence type="ECO:0000313" key="3">
    <source>
        <dbReference type="Proteomes" id="UP001151760"/>
    </source>
</evidence>
<name>A0ABQ4ZM30_9ASTR</name>
<comment type="caution">
    <text evidence="2">The sequence shown here is derived from an EMBL/GenBank/DDBJ whole genome shotgun (WGS) entry which is preliminary data.</text>
</comment>
<dbReference type="Pfam" id="PF07727">
    <property type="entry name" value="RVT_2"/>
    <property type="match status" value="1"/>
</dbReference>
<dbReference type="SUPFAM" id="SSF56672">
    <property type="entry name" value="DNA/RNA polymerases"/>
    <property type="match status" value="1"/>
</dbReference>
<dbReference type="Proteomes" id="UP001151760">
    <property type="component" value="Unassembled WGS sequence"/>
</dbReference>
<protein>
    <submittedName>
        <fullName evidence="2">Retrovirus-related pol polyprotein from transposon TNT 1-94</fullName>
    </submittedName>
</protein>
<accession>A0ABQ4ZM30</accession>
<dbReference type="EMBL" id="BQNB010011421">
    <property type="protein sequence ID" value="GJS90361.1"/>
    <property type="molecule type" value="Genomic_DNA"/>
</dbReference>
<reference evidence="2" key="1">
    <citation type="journal article" date="2022" name="Int. J. Mol. Sci.">
        <title>Draft Genome of Tanacetum Coccineum: Genomic Comparison of Closely Related Tanacetum-Family Plants.</title>
        <authorList>
            <person name="Yamashiro T."/>
            <person name="Shiraishi A."/>
            <person name="Nakayama K."/>
            <person name="Satake H."/>
        </authorList>
    </citation>
    <scope>NUCLEOTIDE SEQUENCE</scope>
</reference>
<keyword evidence="3" id="KW-1185">Reference proteome</keyword>